<dbReference type="UniPathway" id="UPA00619">
    <property type="reaction ID" value="UER00676"/>
</dbReference>
<dbReference type="Pfam" id="PF16123">
    <property type="entry name" value="HAGH_C"/>
    <property type="match status" value="1"/>
</dbReference>
<dbReference type="HAMAP" id="MF_01374">
    <property type="entry name" value="Glyoxalase_2"/>
    <property type="match status" value="1"/>
</dbReference>
<dbReference type="SUPFAM" id="SSF56281">
    <property type="entry name" value="Metallo-hydrolase/oxidoreductase"/>
    <property type="match status" value="1"/>
</dbReference>
<keyword evidence="5 7" id="KW-0378">Hydrolase</keyword>
<gene>
    <name evidence="7" type="primary">gloB</name>
    <name evidence="9" type="ORF">C8N42_11841</name>
</gene>
<keyword evidence="4 7" id="KW-0479">Metal-binding</keyword>
<feature type="domain" description="Metallo-beta-lactamase" evidence="8">
    <location>
        <begin position="20"/>
        <end position="178"/>
    </location>
</feature>
<sequence length="262" mass="28556">MPEIAPENALEIVTVAALSDNYDFLVHDPVSGRTALVDAADPAPILDALTERGWTLDEIWLTHHHWDHIDGAAGLFEATGATITGAAADQHRLPPLTRVVEPGQSFDFAGHEVQIMGADGHTLGHIAYYIPDAKALFSADSLMVLGCGRLFEGTPEQMWETLSRFATLPEDTMIYSGHEYTASNARFALTIEPENATLRNRAKTIEEMRMKGEATVPAPLSLELATNPFLRAHLAPVKKALGMADASDVAVFAEIRARKDRF</sequence>
<evidence type="ECO:0000256" key="2">
    <source>
        <dbReference type="ARBA" id="ARBA00004963"/>
    </source>
</evidence>
<dbReference type="InterPro" id="IPR035680">
    <property type="entry name" value="Clx_II_MBL"/>
</dbReference>
<protein>
    <recommendedName>
        <fullName evidence="7">Hydroxyacylglutathione hydrolase</fullName>
        <ecNumber evidence="7">3.1.2.6</ecNumber>
    </recommendedName>
    <alternativeName>
        <fullName evidence="7">Glyoxalase II</fullName>
        <shortName evidence="7">Glx II</shortName>
    </alternativeName>
</protein>
<evidence type="ECO:0000256" key="7">
    <source>
        <dbReference type="HAMAP-Rule" id="MF_01374"/>
    </source>
</evidence>
<comment type="subunit">
    <text evidence="7">Monomer.</text>
</comment>
<dbReference type="AlphaFoldDB" id="A0A2T5H7I1"/>
<dbReference type="InterPro" id="IPR017782">
    <property type="entry name" value="Hydroxyacylglutathione_Hdrlase"/>
</dbReference>
<dbReference type="RefSeq" id="WP_107817771.1">
    <property type="nucleotide sequence ID" value="NZ_QAOH01000018.1"/>
</dbReference>
<evidence type="ECO:0000313" key="10">
    <source>
        <dbReference type="Proteomes" id="UP000244077"/>
    </source>
</evidence>
<dbReference type="InterPro" id="IPR050110">
    <property type="entry name" value="Glyoxalase_II_hydrolase"/>
</dbReference>
<feature type="binding site" evidence="7">
    <location>
        <position position="121"/>
    </location>
    <ligand>
        <name>Zn(2+)</name>
        <dbReference type="ChEBI" id="CHEBI:29105"/>
        <label>1</label>
    </ligand>
</feature>
<feature type="binding site" evidence="7">
    <location>
        <position position="65"/>
    </location>
    <ligand>
        <name>Zn(2+)</name>
        <dbReference type="ChEBI" id="CHEBI:29105"/>
        <label>1</label>
    </ligand>
</feature>
<dbReference type="GO" id="GO:0019243">
    <property type="term" value="P:methylglyoxal catabolic process to D-lactate via S-lactoyl-glutathione"/>
    <property type="evidence" value="ECO:0007669"/>
    <property type="project" value="UniProtKB-UniRule"/>
</dbReference>
<dbReference type="EMBL" id="QAOH01000018">
    <property type="protein sequence ID" value="PTQ67548.1"/>
    <property type="molecule type" value="Genomic_DNA"/>
</dbReference>
<dbReference type="EC" id="3.1.2.6" evidence="7"/>
<dbReference type="GO" id="GO:0004416">
    <property type="term" value="F:hydroxyacylglutathione hydrolase activity"/>
    <property type="evidence" value="ECO:0007669"/>
    <property type="project" value="UniProtKB-UniRule"/>
</dbReference>
<evidence type="ECO:0000256" key="3">
    <source>
        <dbReference type="ARBA" id="ARBA00006759"/>
    </source>
</evidence>
<reference evidence="9 10" key="1">
    <citation type="submission" date="2018-04" db="EMBL/GenBank/DDBJ databases">
        <title>Genomic Encyclopedia of Archaeal and Bacterial Type Strains, Phase II (KMG-II): from individual species to whole genera.</title>
        <authorList>
            <person name="Goeker M."/>
        </authorList>
    </citation>
    <scope>NUCLEOTIDE SEQUENCE [LARGE SCALE GENOMIC DNA]</scope>
    <source>
        <strain evidence="9 10">DSM 100434</strain>
    </source>
</reference>
<dbReference type="SMART" id="SM00849">
    <property type="entry name" value="Lactamase_B"/>
    <property type="match status" value="1"/>
</dbReference>
<dbReference type="Proteomes" id="UP000244077">
    <property type="component" value="Unassembled WGS sequence"/>
</dbReference>
<dbReference type="NCBIfam" id="TIGR03413">
    <property type="entry name" value="GSH_gloB"/>
    <property type="match status" value="1"/>
</dbReference>
<comment type="caution">
    <text evidence="9">The sequence shown here is derived from an EMBL/GenBank/DDBJ whole genome shotgun (WGS) entry which is preliminary data.</text>
</comment>
<dbReference type="PANTHER" id="PTHR43705:SF1">
    <property type="entry name" value="HYDROXYACYLGLUTATHIONE HYDROLASE GLOB"/>
    <property type="match status" value="1"/>
</dbReference>
<feature type="binding site" evidence="7">
    <location>
        <position position="67"/>
    </location>
    <ligand>
        <name>Zn(2+)</name>
        <dbReference type="ChEBI" id="CHEBI:29105"/>
        <label>2</label>
    </ligand>
</feature>
<keyword evidence="10" id="KW-1185">Reference proteome</keyword>
<dbReference type="Pfam" id="PF00753">
    <property type="entry name" value="Lactamase_B"/>
    <property type="match status" value="1"/>
</dbReference>
<proteinExistence type="inferred from homology"/>
<feature type="binding site" evidence="7">
    <location>
        <position position="68"/>
    </location>
    <ligand>
        <name>Zn(2+)</name>
        <dbReference type="ChEBI" id="CHEBI:29105"/>
        <label>2</label>
    </ligand>
</feature>
<evidence type="ECO:0000256" key="1">
    <source>
        <dbReference type="ARBA" id="ARBA00001623"/>
    </source>
</evidence>
<evidence type="ECO:0000256" key="6">
    <source>
        <dbReference type="ARBA" id="ARBA00022833"/>
    </source>
</evidence>
<comment type="similarity">
    <text evidence="3 7">Belongs to the metallo-beta-lactamase superfamily. Glyoxalase II family.</text>
</comment>
<dbReference type="InterPro" id="IPR036866">
    <property type="entry name" value="RibonucZ/Hydroxyglut_hydro"/>
</dbReference>
<comment type="function">
    <text evidence="7">Thiolesterase that catalyzes the hydrolysis of S-D-lactoyl-glutathione to form glutathione and D-lactic acid.</text>
</comment>
<dbReference type="OrthoDB" id="9802248at2"/>
<dbReference type="PANTHER" id="PTHR43705">
    <property type="entry name" value="HYDROXYACYLGLUTATHIONE HYDROLASE"/>
    <property type="match status" value="1"/>
</dbReference>
<dbReference type="PIRSF" id="PIRSF005457">
    <property type="entry name" value="Glx"/>
    <property type="match status" value="1"/>
</dbReference>
<dbReference type="InterPro" id="IPR032282">
    <property type="entry name" value="HAGH_C"/>
</dbReference>
<evidence type="ECO:0000313" key="9">
    <source>
        <dbReference type="EMBL" id="PTQ67548.1"/>
    </source>
</evidence>
<feature type="binding site" evidence="7">
    <location>
        <position position="63"/>
    </location>
    <ligand>
        <name>Zn(2+)</name>
        <dbReference type="ChEBI" id="CHEBI:29105"/>
        <label>1</label>
    </ligand>
</feature>
<feature type="binding site" evidence="7">
    <location>
        <position position="140"/>
    </location>
    <ligand>
        <name>Zn(2+)</name>
        <dbReference type="ChEBI" id="CHEBI:29105"/>
        <label>2</label>
    </ligand>
</feature>
<feature type="binding site" evidence="7">
    <location>
        <position position="178"/>
    </location>
    <ligand>
        <name>Zn(2+)</name>
        <dbReference type="ChEBI" id="CHEBI:29105"/>
        <label>2</label>
    </ligand>
</feature>
<organism evidence="9 10">
    <name type="scientific">Celeribacter persicus</name>
    <dbReference type="NCBI Taxonomy" id="1651082"/>
    <lineage>
        <taxon>Bacteria</taxon>
        <taxon>Pseudomonadati</taxon>
        <taxon>Pseudomonadota</taxon>
        <taxon>Alphaproteobacteria</taxon>
        <taxon>Rhodobacterales</taxon>
        <taxon>Roseobacteraceae</taxon>
        <taxon>Celeribacter</taxon>
    </lineage>
</organism>
<keyword evidence="6 7" id="KW-0862">Zinc</keyword>
<evidence type="ECO:0000259" key="8">
    <source>
        <dbReference type="SMART" id="SM00849"/>
    </source>
</evidence>
<name>A0A2T5H7I1_9RHOB</name>
<dbReference type="Gene3D" id="3.60.15.10">
    <property type="entry name" value="Ribonuclease Z/Hydroxyacylglutathione hydrolase-like"/>
    <property type="match status" value="1"/>
</dbReference>
<evidence type="ECO:0000256" key="4">
    <source>
        <dbReference type="ARBA" id="ARBA00022723"/>
    </source>
</evidence>
<evidence type="ECO:0000256" key="5">
    <source>
        <dbReference type="ARBA" id="ARBA00022801"/>
    </source>
</evidence>
<dbReference type="GO" id="GO:0046872">
    <property type="term" value="F:metal ion binding"/>
    <property type="evidence" value="ECO:0007669"/>
    <property type="project" value="UniProtKB-KW"/>
</dbReference>
<comment type="cofactor">
    <cofactor evidence="7">
        <name>Zn(2+)</name>
        <dbReference type="ChEBI" id="CHEBI:29105"/>
    </cofactor>
    <text evidence="7">Binds 2 Zn(2+) ions per subunit.</text>
</comment>
<feature type="binding site" evidence="7">
    <location>
        <position position="140"/>
    </location>
    <ligand>
        <name>Zn(2+)</name>
        <dbReference type="ChEBI" id="CHEBI:29105"/>
        <label>1</label>
    </ligand>
</feature>
<comment type="pathway">
    <text evidence="2 7">Secondary metabolite metabolism; methylglyoxal degradation; (R)-lactate from methylglyoxal: step 2/2.</text>
</comment>
<comment type="catalytic activity">
    <reaction evidence="1 7">
        <text>an S-(2-hydroxyacyl)glutathione + H2O = a 2-hydroxy carboxylate + glutathione + H(+)</text>
        <dbReference type="Rhea" id="RHEA:21864"/>
        <dbReference type="ChEBI" id="CHEBI:15377"/>
        <dbReference type="ChEBI" id="CHEBI:15378"/>
        <dbReference type="ChEBI" id="CHEBI:57925"/>
        <dbReference type="ChEBI" id="CHEBI:58896"/>
        <dbReference type="ChEBI" id="CHEBI:71261"/>
        <dbReference type="EC" id="3.1.2.6"/>
    </reaction>
</comment>
<accession>A0A2T5H7I1</accession>
<dbReference type="CDD" id="cd07723">
    <property type="entry name" value="hydroxyacylglutathione_hydrolase_MBL-fold"/>
    <property type="match status" value="1"/>
</dbReference>
<dbReference type="InterPro" id="IPR001279">
    <property type="entry name" value="Metallo-B-lactamas"/>
</dbReference>